<comment type="caution">
    <text evidence="3">The sequence shown here is derived from an EMBL/GenBank/DDBJ whole genome shotgun (WGS) entry which is preliminary data.</text>
</comment>
<reference evidence="4" key="1">
    <citation type="journal article" date="2015" name="PLoS Genet.">
        <title>The dynamic genome and transcriptome of the human fungal pathogen Blastomyces and close relative Emmonsia.</title>
        <authorList>
            <person name="Munoz J.F."/>
            <person name="Gauthier G.M."/>
            <person name="Desjardins C.A."/>
            <person name="Gallo J.E."/>
            <person name="Holder J."/>
            <person name="Sullivan T.D."/>
            <person name="Marty A.J."/>
            <person name="Carmen J.C."/>
            <person name="Chen Z."/>
            <person name="Ding L."/>
            <person name="Gujja S."/>
            <person name="Magrini V."/>
            <person name="Misas E."/>
            <person name="Mitreva M."/>
            <person name="Priest M."/>
            <person name="Saif S."/>
            <person name="Whiston E.A."/>
            <person name="Young S."/>
            <person name="Zeng Q."/>
            <person name="Goldman W.E."/>
            <person name="Mardis E.R."/>
            <person name="Taylor J.W."/>
            <person name="McEwen J.G."/>
            <person name="Clay O.K."/>
            <person name="Klein B.S."/>
            <person name="Cuomo C.A."/>
        </authorList>
    </citation>
    <scope>NUCLEOTIDE SEQUENCE [LARGE SCALE GENOMIC DNA]</scope>
    <source>
        <strain evidence="4">UAMH 139</strain>
    </source>
</reference>
<dbReference type="Proteomes" id="UP000053573">
    <property type="component" value="Unassembled WGS sequence"/>
</dbReference>
<dbReference type="AlphaFoldDB" id="A0A0H1BFC5"/>
<feature type="transmembrane region" description="Helical" evidence="2">
    <location>
        <begin position="44"/>
        <end position="66"/>
    </location>
</feature>
<keyword evidence="4" id="KW-1185">Reference proteome</keyword>
<sequence>MGHELQRQLAVSASSGNDHAPERTGRQMKEGFNQWVPLIGDESIFFPNAGFGIALLATIGAIMRSLTRAVRARPRQNLRPRPEACCCRVASGLCHHHQHPRLDEKLSRPCQSFRR</sequence>
<keyword evidence="2" id="KW-0472">Membrane</keyword>
<gene>
    <name evidence="3" type="ORF">EMPG_14855</name>
</gene>
<feature type="non-terminal residue" evidence="3">
    <location>
        <position position="115"/>
    </location>
</feature>
<organism evidence="3 4">
    <name type="scientific">Blastomyces silverae</name>
    <dbReference type="NCBI Taxonomy" id="2060906"/>
    <lineage>
        <taxon>Eukaryota</taxon>
        <taxon>Fungi</taxon>
        <taxon>Dikarya</taxon>
        <taxon>Ascomycota</taxon>
        <taxon>Pezizomycotina</taxon>
        <taxon>Eurotiomycetes</taxon>
        <taxon>Eurotiomycetidae</taxon>
        <taxon>Onygenales</taxon>
        <taxon>Ajellomycetaceae</taxon>
        <taxon>Blastomyces</taxon>
    </lineage>
</organism>
<evidence type="ECO:0000313" key="3">
    <source>
        <dbReference type="EMBL" id="KLJ09732.1"/>
    </source>
</evidence>
<proteinExistence type="predicted"/>
<protein>
    <submittedName>
        <fullName evidence="3">Uncharacterized protein</fullName>
    </submittedName>
</protein>
<evidence type="ECO:0000256" key="1">
    <source>
        <dbReference type="SAM" id="MobiDB-lite"/>
    </source>
</evidence>
<keyword evidence="2" id="KW-1133">Transmembrane helix</keyword>
<keyword evidence="2" id="KW-0812">Transmembrane</keyword>
<dbReference type="EMBL" id="LDEV01002281">
    <property type="protein sequence ID" value="KLJ09732.1"/>
    <property type="molecule type" value="Genomic_DNA"/>
</dbReference>
<evidence type="ECO:0000256" key="2">
    <source>
        <dbReference type="SAM" id="Phobius"/>
    </source>
</evidence>
<accession>A0A0H1BFC5</accession>
<evidence type="ECO:0000313" key="4">
    <source>
        <dbReference type="Proteomes" id="UP000053573"/>
    </source>
</evidence>
<feature type="region of interest" description="Disordered" evidence="1">
    <location>
        <begin position="1"/>
        <end position="26"/>
    </location>
</feature>
<name>A0A0H1BFC5_9EURO</name>